<dbReference type="EMBL" id="JADOBH010000001">
    <property type="protein sequence ID" value="MBF7954411.1"/>
    <property type="molecule type" value="Genomic_DNA"/>
</dbReference>
<dbReference type="Proteomes" id="UP000600307">
    <property type="component" value="Unassembled WGS sequence"/>
</dbReference>
<organism evidence="1 2">
    <name type="scientific">Rahnella victoriana</name>
    <dbReference type="NCBI Taxonomy" id="1510570"/>
    <lineage>
        <taxon>Bacteria</taxon>
        <taxon>Pseudomonadati</taxon>
        <taxon>Pseudomonadota</taxon>
        <taxon>Gammaproteobacteria</taxon>
        <taxon>Enterobacterales</taxon>
        <taxon>Yersiniaceae</taxon>
        <taxon>Rahnella</taxon>
    </lineage>
</organism>
<evidence type="ECO:0000313" key="2">
    <source>
        <dbReference type="Proteomes" id="UP000600307"/>
    </source>
</evidence>
<keyword evidence="2" id="KW-1185">Reference proteome</keyword>
<evidence type="ECO:0000313" key="1">
    <source>
        <dbReference type="EMBL" id="MBF7954411.1"/>
    </source>
</evidence>
<comment type="caution">
    <text evidence="1">The sequence shown here is derived from an EMBL/GenBank/DDBJ whole genome shotgun (WGS) entry which is preliminary data.</text>
</comment>
<dbReference type="RefSeq" id="WP_195816679.1">
    <property type="nucleotide sequence ID" value="NZ_JADOBH010000001.1"/>
</dbReference>
<reference evidence="1 2" key="1">
    <citation type="submission" date="2020-11" db="EMBL/GenBank/DDBJ databases">
        <title>Taxonomic investigation of Rahnella spp.</title>
        <authorList>
            <person name="Lee S.D."/>
        </authorList>
    </citation>
    <scope>NUCLEOTIDE SEQUENCE [LARGE SCALE GENOMIC DNA]</scope>
    <source>
        <strain evidence="1 2">SAP-10</strain>
    </source>
</reference>
<sequence length="149" mass="16473">MATIPTQTYASEACPINDATDFTVLAACCAEFAETLLESTEPPQRRKIYNSLSAVLSVLQSGLHNPVPHHLINSLTVDERPASEARFEPDSEQLAEYCLTLTQILKNHEIPAQSEKSLTGLLYDLVSYFSEDLCAPRYLRTAQGLEELA</sequence>
<proteinExistence type="predicted"/>
<gene>
    <name evidence="1" type="ORF">IV431_02440</name>
</gene>
<name>A0ABS0DKJ0_9GAMM</name>
<accession>A0ABS0DKJ0</accession>
<protein>
    <submittedName>
        <fullName evidence="1">Uncharacterized protein</fullName>
    </submittedName>
</protein>